<evidence type="ECO:0000313" key="1">
    <source>
        <dbReference type="EMBL" id="SEL23215.1"/>
    </source>
</evidence>
<gene>
    <name evidence="1" type="ORF">SAMN05216469_11570</name>
</gene>
<sequence length="51" mass="5668">MNDKEKRPLPVDPVDGTRVYMPLGKRFSVGEELGEVSFENQSDDISGEIGE</sequence>
<dbReference type="EMBL" id="FOAT01000015">
    <property type="protein sequence ID" value="SEL23215.1"/>
    <property type="molecule type" value="Genomic_DNA"/>
</dbReference>
<proteinExistence type="predicted"/>
<dbReference type="RefSeq" id="WP_170844313.1">
    <property type="nucleotide sequence ID" value="NZ_FOAT01000015.1"/>
</dbReference>
<evidence type="ECO:0000313" key="2">
    <source>
        <dbReference type="Proteomes" id="UP000186015"/>
    </source>
</evidence>
<organism evidence="1 2">
    <name type="scientific">Ruminococcus albus</name>
    <dbReference type="NCBI Taxonomy" id="1264"/>
    <lineage>
        <taxon>Bacteria</taxon>
        <taxon>Bacillati</taxon>
        <taxon>Bacillota</taxon>
        <taxon>Clostridia</taxon>
        <taxon>Eubacteriales</taxon>
        <taxon>Oscillospiraceae</taxon>
        <taxon>Ruminococcus</taxon>
    </lineage>
</organism>
<name>A0A1H7NJL0_RUMAL</name>
<reference evidence="1 2" key="1">
    <citation type="submission" date="2016-10" db="EMBL/GenBank/DDBJ databases">
        <authorList>
            <person name="de Groot N.N."/>
        </authorList>
    </citation>
    <scope>NUCLEOTIDE SEQUENCE [LARGE SCALE GENOMIC DNA]</scope>
    <source>
        <strain evidence="1 2">KH2T6</strain>
    </source>
</reference>
<dbReference type="AlphaFoldDB" id="A0A1H7NJL0"/>
<accession>A0A1H7NJL0</accession>
<dbReference type="Proteomes" id="UP000186015">
    <property type="component" value="Unassembled WGS sequence"/>
</dbReference>
<protein>
    <submittedName>
        <fullName evidence="1">Uncharacterized protein</fullName>
    </submittedName>
</protein>